<gene>
    <name evidence="1" type="ORF">V6L76_18915</name>
</gene>
<dbReference type="RefSeq" id="WP_334252702.1">
    <property type="nucleotide sequence ID" value="NZ_JBAKBE010000013.1"/>
</dbReference>
<evidence type="ECO:0000313" key="2">
    <source>
        <dbReference type="Proteomes" id="UP001380822"/>
    </source>
</evidence>
<proteinExistence type="predicted"/>
<dbReference type="EMBL" id="JBAKBE010000013">
    <property type="protein sequence ID" value="MEH0098341.1"/>
    <property type="molecule type" value="Genomic_DNA"/>
</dbReference>
<organism evidence="1 2">
    <name type="scientific">Pannonibacter anstelovis</name>
    <dbReference type="NCBI Taxonomy" id="3121537"/>
    <lineage>
        <taxon>Bacteria</taxon>
        <taxon>Pseudomonadati</taxon>
        <taxon>Pseudomonadota</taxon>
        <taxon>Alphaproteobacteria</taxon>
        <taxon>Hyphomicrobiales</taxon>
        <taxon>Stappiaceae</taxon>
        <taxon>Pannonibacter</taxon>
    </lineage>
</organism>
<comment type="caution">
    <text evidence="1">The sequence shown here is derived from an EMBL/GenBank/DDBJ whole genome shotgun (WGS) entry which is preliminary data.</text>
</comment>
<protein>
    <submittedName>
        <fullName evidence="1">Uncharacterized protein</fullName>
    </submittedName>
</protein>
<name>A0ABU7ZTK3_9HYPH</name>
<accession>A0ABU7ZTK3</accession>
<reference evidence="1 2" key="1">
    <citation type="submission" date="2024-02" db="EMBL/GenBank/DDBJ databases">
        <title>A new putative Pannonibacter species isolated from two cases of bloodstream infections in paediatric patients.</title>
        <authorList>
            <person name="Castellana S."/>
            <person name="De Laurentiis V."/>
            <person name="Grassi M."/>
            <person name="De Leonardis F."/>
            <person name="Mosca A."/>
            <person name="De Carlo C."/>
            <person name="Sparapano E."/>
            <person name="Ronga L."/>
            <person name="Santacroce L."/>
            <person name="Chironna M."/>
            <person name="De Robertis A."/>
            <person name="Bianco A."/>
            <person name="Del Sambro L."/>
            <person name="Capozzi L."/>
            <person name="Parisi A."/>
        </authorList>
    </citation>
    <scope>NUCLEOTIDE SEQUENCE [LARGE SCALE GENOMIC DNA]</scope>
    <source>
        <strain evidence="1 2">Pt2</strain>
    </source>
</reference>
<dbReference type="Proteomes" id="UP001380822">
    <property type="component" value="Unassembled WGS sequence"/>
</dbReference>
<sequence>MVFSRAHQYAAALAILIAARLRRAASRRDCTVRLLDLPPELLEDIQLPQNVQERLQQEREIQKRSLHIFLQR</sequence>
<keyword evidence="2" id="KW-1185">Reference proteome</keyword>
<evidence type="ECO:0000313" key="1">
    <source>
        <dbReference type="EMBL" id="MEH0098341.1"/>
    </source>
</evidence>